<feature type="domain" description="Myb-like" evidence="8">
    <location>
        <begin position="156"/>
        <end position="206"/>
    </location>
</feature>
<name>A0ABD1GUE2_SALDI</name>
<evidence type="ECO:0000256" key="1">
    <source>
        <dbReference type="ARBA" id="ARBA00004123"/>
    </source>
</evidence>
<feature type="domain" description="Myb-like" evidence="8">
    <location>
        <begin position="104"/>
        <end position="155"/>
    </location>
</feature>
<dbReference type="GO" id="GO:0005634">
    <property type="term" value="C:nucleus"/>
    <property type="evidence" value="ECO:0007669"/>
    <property type="project" value="UniProtKB-SubCell"/>
</dbReference>
<dbReference type="Pfam" id="PF00249">
    <property type="entry name" value="Myb_DNA-binding"/>
    <property type="match status" value="1"/>
</dbReference>
<evidence type="ECO:0000259" key="9">
    <source>
        <dbReference type="PROSITE" id="PS51294"/>
    </source>
</evidence>
<comment type="caution">
    <text evidence="10">The sequence shown here is derived from an EMBL/GenBank/DDBJ whole genome shotgun (WGS) entry which is preliminary data.</text>
</comment>
<keyword evidence="3" id="KW-0805">Transcription regulation</keyword>
<dbReference type="GO" id="GO:0003677">
    <property type="term" value="F:DNA binding"/>
    <property type="evidence" value="ECO:0007669"/>
    <property type="project" value="UniProtKB-KW"/>
</dbReference>
<dbReference type="PROSITE" id="PS50090">
    <property type="entry name" value="MYB_LIKE"/>
    <property type="match status" value="3"/>
</dbReference>
<gene>
    <name evidence="10" type="ORF">AAHA92_15943</name>
</gene>
<keyword evidence="2" id="KW-0677">Repeat</keyword>
<feature type="domain" description="HTH myb-type" evidence="9">
    <location>
        <begin position="60"/>
        <end position="103"/>
    </location>
</feature>
<evidence type="ECO:0000256" key="5">
    <source>
        <dbReference type="ARBA" id="ARBA00023163"/>
    </source>
</evidence>
<dbReference type="PANTHER" id="PTHR45614">
    <property type="entry name" value="MYB PROTEIN-RELATED"/>
    <property type="match status" value="1"/>
</dbReference>
<evidence type="ECO:0000313" key="11">
    <source>
        <dbReference type="Proteomes" id="UP001567538"/>
    </source>
</evidence>
<dbReference type="CDD" id="cd00167">
    <property type="entry name" value="SANT"/>
    <property type="match status" value="3"/>
</dbReference>
<keyword evidence="11" id="KW-1185">Reference proteome</keyword>
<dbReference type="AlphaFoldDB" id="A0ABD1GUE2"/>
<accession>A0ABD1GUE2</accession>
<feature type="domain" description="HTH myb-type" evidence="9">
    <location>
        <begin position="104"/>
        <end position="159"/>
    </location>
</feature>
<evidence type="ECO:0000256" key="3">
    <source>
        <dbReference type="ARBA" id="ARBA00023015"/>
    </source>
</evidence>
<keyword evidence="4" id="KW-0238">DNA-binding</keyword>
<dbReference type="FunFam" id="1.10.10.60:FF:000016">
    <property type="entry name" value="Transcriptional activator Myb isoform A"/>
    <property type="match status" value="1"/>
</dbReference>
<dbReference type="InterPro" id="IPR050560">
    <property type="entry name" value="MYB_TF"/>
</dbReference>
<dbReference type="SUPFAM" id="SSF46689">
    <property type="entry name" value="Homeodomain-like"/>
    <property type="match status" value="2"/>
</dbReference>
<dbReference type="Proteomes" id="UP001567538">
    <property type="component" value="Unassembled WGS sequence"/>
</dbReference>
<dbReference type="SMART" id="SM00717">
    <property type="entry name" value="SANT"/>
    <property type="match status" value="3"/>
</dbReference>
<dbReference type="Pfam" id="PF13921">
    <property type="entry name" value="Myb_DNA-bind_6"/>
    <property type="match status" value="1"/>
</dbReference>
<dbReference type="PANTHER" id="PTHR45614:SF252">
    <property type="entry name" value="TRANSCRIPTION FACTOR MYB3R-2-LIKE"/>
    <property type="match status" value="1"/>
</dbReference>
<sequence length="465" mass="52633">MFQVKKEIPTEELIKDVGFPWYSAFYDSSYDAVTPRSSYDSRLNVGGCSLTPKRSSKAGWTDDEDKQLVEVVKWFKARNWKKISEYLPGRTDVQCLHRWQKVLHPDLIKSPWTKAEDDRVIEFVGRFGNKKWSFIANFVNGRNGKQCRERWYNHLDPAINKDPWTKAEEETLRHYHQVLGNKWSEIAKFLPGRTYNAIKNHWNCSVRKRPDLNLPPMATESGIISPDADQKNVIQKPVGSCSAIMTFGNTDFPADHAEEKPALLDSGRSSEKVSNFNSNPFTSPRISRDNSPCVTDDRCDHSPVDTSLSLSVCGYTANSKNTRKRSWICQSPSDPPQLNGHQLVDSYPSNLSLSISSNAGSPESMLKSSAISYRNTPSFIRRKTYREVASQICSRSFSPPVSYSSLMSKRGRIPYRDTGSGSSVTVGRRLEHAFDLEWDSSSVECHTPGSSQLEDRKKIILTPSK</sequence>
<feature type="domain" description="Myb-like" evidence="8">
    <location>
        <begin position="52"/>
        <end position="103"/>
    </location>
</feature>
<evidence type="ECO:0000256" key="4">
    <source>
        <dbReference type="ARBA" id="ARBA00023125"/>
    </source>
</evidence>
<feature type="region of interest" description="Disordered" evidence="7">
    <location>
        <begin position="445"/>
        <end position="465"/>
    </location>
</feature>
<reference evidence="10 11" key="1">
    <citation type="submission" date="2024-06" db="EMBL/GenBank/DDBJ databases">
        <title>A chromosome level genome sequence of Diviner's sage (Salvia divinorum).</title>
        <authorList>
            <person name="Ford S.A."/>
            <person name="Ro D.-K."/>
            <person name="Ness R.W."/>
            <person name="Phillips M.A."/>
        </authorList>
    </citation>
    <scope>NUCLEOTIDE SEQUENCE [LARGE SCALE GENOMIC DNA]</scope>
    <source>
        <strain evidence="10">SAF-2024a</strain>
        <tissue evidence="10">Leaf</tissue>
    </source>
</reference>
<dbReference type="InterPro" id="IPR001005">
    <property type="entry name" value="SANT/Myb"/>
</dbReference>
<dbReference type="Gene3D" id="1.10.10.60">
    <property type="entry name" value="Homeodomain-like"/>
    <property type="match status" value="3"/>
</dbReference>
<dbReference type="FunFam" id="1.10.10.60:FF:000010">
    <property type="entry name" value="Transcriptional activator Myb isoform A"/>
    <property type="match status" value="1"/>
</dbReference>
<evidence type="ECO:0000259" key="8">
    <source>
        <dbReference type="PROSITE" id="PS50090"/>
    </source>
</evidence>
<protein>
    <submittedName>
        <fullName evidence="10">Transcription factor MYB3R-3-like</fullName>
    </submittedName>
</protein>
<evidence type="ECO:0000256" key="7">
    <source>
        <dbReference type="SAM" id="MobiDB-lite"/>
    </source>
</evidence>
<keyword evidence="6" id="KW-0539">Nucleus</keyword>
<evidence type="ECO:0000313" key="10">
    <source>
        <dbReference type="EMBL" id="KAL1547607.1"/>
    </source>
</evidence>
<evidence type="ECO:0000256" key="6">
    <source>
        <dbReference type="ARBA" id="ARBA00023242"/>
    </source>
</evidence>
<dbReference type="InterPro" id="IPR017930">
    <property type="entry name" value="Myb_dom"/>
</dbReference>
<dbReference type="PROSITE" id="PS51294">
    <property type="entry name" value="HTH_MYB"/>
    <property type="match status" value="3"/>
</dbReference>
<proteinExistence type="predicted"/>
<dbReference type="InterPro" id="IPR009057">
    <property type="entry name" value="Homeodomain-like_sf"/>
</dbReference>
<dbReference type="EMBL" id="JBEAFC010000007">
    <property type="protein sequence ID" value="KAL1547607.1"/>
    <property type="molecule type" value="Genomic_DNA"/>
</dbReference>
<keyword evidence="5" id="KW-0804">Transcription</keyword>
<feature type="domain" description="HTH myb-type" evidence="9">
    <location>
        <begin position="160"/>
        <end position="210"/>
    </location>
</feature>
<comment type="subcellular location">
    <subcellularLocation>
        <location evidence="1">Nucleus</location>
    </subcellularLocation>
</comment>
<evidence type="ECO:0000256" key="2">
    <source>
        <dbReference type="ARBA" id="ARBA00022737"/>
    </source>
</evidence>
<organism evidence="10 11">
    <name type="scientific">Salvia divinorum</name>
    <name type="common">Maria pastora</name>
    <name type="synonym">Diviner's sage</name>
    <dbReference type="NCBI Taxonomy" id="28513"/>
    <lineage>
        <taxon>Eukaryota</taxon>
        <taxon>Viridiplantae</taxon>
        <taxon>Streptophyta</taxon>
        <taxon>Embryophyta</taxon>
        <taxon>Tracheophyta</taxon>
        <taxon>Spermatophyta</taxon>
        <taxon>Magnoliopsida</taxon>
        <taxon>eudicotyledons</taxon>
        <taxon>Gunneridae</taxon>
        <taxon>Pentapetalae</taxon>
        <taxon>asterids</taxon>
        <taxon>lamiids</taxon>
        <taxon>Lamiales</taxon>
        <taxon>Lamiaceae</taxon>
        <taxon>Nepetoideae</taxon>
        <taxon>Mentheae</taxon>
        <taxon>Salviinae</taxon>
        <taxon>Salvia</taxon>
        <taxon>Salvia subgen. Calosphace</taxon>
    </lineage>
</organism>